<dbReference type="PIRSF" id="PIRSF001430">
    <property type="entry name" value="tRNA_psdUrid_synth"/>
    <property type="match status" value="1"/>
</dbReference>
<evidence type="ECO:0000313" key="9">
    <source>
        <dbReference type="EMBL" id="TKB95246.1"/>
    </source>
</evidence>
<feature type="domain" description="Pseudouridine synthase I TruA alpha/beta" evidence="8">
    <location>
        <begin position="155"/>
        <end position="249"/>
    </location>
</feature>
<comment type="catalytic activity">
    <reaction evidence="4 7">
        <text>uridine(38/39/40) in tRNA = pseudouridine(38/39/40) in tRNA</text>
        <dbReference type="Rhea" id="RHEA:22376"/>
        <dbReference type="Rhea" id="RHEA-COMP:10085"/>
        <dbReference type="Rhea" id="RHEA-COMP:10087"/>
        <dbReference type="ChEBI" id="CHEBI:65314"/>
        <dbReference type="ChEBI" id="CHEBI:65315"/>
        <dbReference type="EC" id="5.4.99.12"/>
    </reaction>
</comment>
<evidence type="ECO:0000256" key="1">
    <source>
        <dbReference type="ARBA" id="ARBA00009375"/>
    </source>
</evidence>
<dbReference type="HAMAP" id="MF_00171">
    <property type="entry name" value="TruA"/>
    <property type="match status" value="1"/>
</dbReference>
<evidence type="ECO:0000256" key="3">
    <source>
        <dbReference type="ARBA" id="ARBA00023235"/>
    </source>
</evidence>
<organism evidence="9 10">
    <name type="scientific">Pedobacter cryophilus</name>
    <dbReference type="NCBI Taxonomy" id="2571271"/>
    <lineage>
        <taxon>Bacteria</taxon>
        <taxon>Pseudomonadati</taxon>
        <taxon>Bacteroidota</taxon>
        <taxon>Sphingobacteriia</taxon>
        <taxon>Sphingobacteriales</taxon>
        <taxon>Sphingobacteriaceae</taxon>
        <taxon>Pedobacter</taxon>
    </lineage>
</organism>
<feature type="domain" description="Pseudouridine synthase I TruA alpha/beta" evidence="8">
    <location>
        <begin position="12"/>
        <end position="110"/>
    </location>
</feature>
<comment type="subunit">
    <text evidence="4">Homodimer.</text>
</comment>
<proteinExistence type="inferred from homology"/>
<dbReference type="CDD" id="cd02570">
    <property type="entry name" value="PseudoU_synth_EcTruA"/>
    <property type="match status" value="1"/>
</dbReference>
<evidence type="ECO:0000256" key="6">
    <source>
        <dbReference type="PIRSR" id="PIRSR001430-2"/>
    </source>
</evidence>
<dbReference type="Proteomes" id="UP000308181">
    <property type="component" value="Unassembled WGS sequence"/>
</dbReference>
<evidence type="ECO:0000313" key="10">
    <source>
        <dbReference type="Proteomes" id="UP000308181"/>
    </source>
</evidence>
<dbReference type="InterPro" id="IPR020094">
    <property type="entry name" value="TruA/RsuA/RluB/E/F_N"/>
</dbReference>
<dbReference type="NCBIfam" id="TIGR00071">
    <property type="entry name" value="hisT_truA"/>
    <property type="match status" value="1"/>
</dbReference>
<feature type="binding site" evidence="4 6">
    <location>
        <position position="116"/>
    </location>
    <ligand>
        <name>substrate</name>
    </ligand>
</feature>
<dbReference type="InterPro" id="IPR020095">
    <property type="entry name" value="PsdUridine_synth_TruA_C"/>
</dbReference>
<keyword evidence="2 4" id="KW-0819">tRNA processing</keyword>
<protein>
    <recommendedName>
        <fullName evidence="4">tRNA pseudouridine synthase A</fullName>
        <ecNumber evidence="4">5.4.99.12</ecNumber>
    </recommendedName>
    <alternativeName>
        <fullName evidence="4">tRNA pseudouridine(38-40) synthase</fullName>
    </alternativeName>
    <alternativeName>
        <fullName evidence="4">tRNA pseudouridylate synthase I</fullName>
    </alternativeName>
    <alternativeName>
        <fullName evidence="4">tRNA-uridine isomerase I</fullName>
    </alternativeName>
</protein>
<dbReference type="PANTHER" id="PTHR11142">
    <property type="entry name" value="PSEUDOURIDYLATE SYNTHASE"/>
    <property type="match status" value="1"/>
</dbReference>
<feature type="active site" description="Nucleophile" evidence="4 5">
    <location>
        <position position="55"/>
    </location>
</feature>
<dbReference type="GO" id="GO:0031119">
    <property type="term" value="P:tRNA pseudouridine synthesis"/>
    <property type="evidence" value="ECO:0007669"/>
    <property type="project" value="UniProtKB-UniRule"/>
</dbReference>
<dbReference type="FunFam" id="3.30.70.580:FF:000001">
    <property type="entry name" value="tRNA pseudouridine synthase A"/>
    <property type="match status" value="1"/>
</dbReference>
<sequence length="254" mass="28716">MIFTQRYFIELAYKGTAYHGWQKQPNAIAVQQVLEQALHTYFRKPIETLGCGRTDAGVHATQFFAHFDLEETLSEEQAIKFIKAINALLPYDMAIKQIIAVAAQAHARFDATLRAYQYHIHFNKDPFKTDNSWLIKDFLDVEAMNEAAKIILSYQDFGAFCKSNADNFTNICEVSQSQWEITPNGMVYHVKANRFLRNMVRAIVGTLVEVGKGKMAPANLHQIIQSQNRSAAGASVPACGLFLTEVAYPYIQKK</sequence>
<reference evidence="9 10" key="1">
    <citation type="submission" date="2019-04" db="EMBL/GenBank/DDBJ databases">
        <title>Pedobacter sp. AR-3-17 sp. nov., isolated from Arctic soil.</title>
        <authorList>
            <person name="Dahal R.H."/>
            <person name="Kim D.-U."/>
        </authorList>
    </citation>
    <scope>NUCLEOTIDE SEQUENCE [LARGE SCALE GENOMIC DNA]</scope>
    <source>
        <strain evidence="9 10">AR-3-17</strain>
    </source>
</reference>
<dbReference type="EMBL" id="SWBP01000009">
    <property type="protein sequence ID" value="TKB95246.1"/>
    <property type="molecule type" value="Genomic_DNA"/>
</dbReference>
<dbReference type="Gene3D" id="3.30.70.660">
    <property type="entry name" value="Pseudouridine synthase I, catalytic domain, C-terminal subdomain"/>
    <property type="match status" value="1"/>
</dbReference>
<dbReference type="InterPro" id="IPR001406">
    <property type="entry name" value="PsdUridine_synth_TruA"/>
</dbReference>
<dbReference type="EC" id="5.4.99.12" evidence="4"/>
<dbReference type="PANTHER" id="PTHR11142:SF0">
    <property type="entry name" value="TRNA PSEUDOURIDINE SYNTHASE-LIKE 1"/>
    <property type="match status" value="1"/>
</dbReference>
<accession>A0A4U1BW13</accession>
<dbReference type="SUPFAM" id="SSF55120">
    <property type="entry name" value="Pseudouridine synthase"/>
    <property type="match status" value="1"/>
</dbReference>
<name>A0A4U1BW13_9SPHI</name>
<evidence type="ECO:0000256" key="5">
    <source>
        <dbReference type="PIRSR" id="PIRSR001430-1"/>
    </source>
</evidence>
<dbReference type="GO" id="GO:0160147">
    <property type="term" value="F:tRNA pseudouridine(38-40) synthase activity"/>
    <property type="evidence" value="ECO:0007669"/>
    <property type="project" value="UniProtKB-EC"/>
</dbReference>
<keyword evidence="10" id="KW-1185">Reference proteome</keyword>
<dbReference type="Gene3D" id="3.30.70.580">
    <property type="entry name" value="Pseudouridine synthase I, catalytic domain, N-terminal subdomain"/>
    <property type="match status" value="1"/>
</dbReference>
<evidence type="ECO:0000256" key="2">
    <source>
        <dbReference type="ARBA" id="ARBA00022694"/>
    </source>
</evidence>
<dbReference type="OrthoDB" id="9811823at2"/>
<dbReference type="InterPro" id="IPR020103">
    <property type="entry name" value="PsdUridine_synth_cat_dom_sf"/>
</dbReference>
<evidence type="ECO:0000256" key="4">
    <source>
        <dbReference type="HAMAP-Rule" id="MF_00171"/>
    </source>
</evidence>
<dbReference type="Pfam" id="PF01416">
    <property type="entry name" value="PseudoU_synth_1"/>
    <property type="match status" value="2"/>
</dbReference>
<comment type="function">
    <text evidence="4">Formation of pseudouridine at positions 38, 39 and 40 in the anticodon stem and loop of transfer RNAs.</text>
</comment>
<dbReference type="RefSeq" id="WP_136827684.1">
    <property type="nucleotide sequence ID" value="NZ_SWBP01000009.1"/>
</dbReference>
<dbReference type="GO" id="GO:0003723">
    <property type="term" value="F:RNA binding"/>
    <property type="evidence" value="ECO:0007669"/>
    <property type="project" value="InterPro"/>
</dbReference>
<comment type="similarity">
    <text evidence="1 4 7">Belongs to the tRNA pseudouridine synthase TruA family.</text>
</comment>
<gene>
    <name evidence="4 9" type="primary">truA</name>
    <name evidence="9" type="ORF">FA046_16720</name>
</gene>
<evidence type="ECO:0000256" key="7">
    <source>
        <dbReference type="RuleBase" id="RU003792"/>
    </source>
</evidence>
<keyword evidence="3 4" id="KW-0413">Isomerase</keyword>
<dbReference type="AlphaFoldDB" id="A0A4U1BW13"/>
<comment type="caution">
    <text evidence="4">Lacks conserved residue(s) required for the propagation of feature annotation.</text>
</comment>
<evidence type="ECO:0000259" key="8">
    <source>
        <dbReference type="Pfam" id="PF01416"/>
    </source>
</evidence>
<comment type="caution">
    <text evidence="9">The sequence shown here is derived from an EMBL/GenBank/DDBJ whole genome shotgun (WGS) entry which is preliminary data.</text>
</comment>
<dbReference type="InterPro" id="IPR020097">
    <property type="entry name" value="PsdUridine_synth_TruA_a/b_dom"/>
</dbReference>